<name>A0A8H3J6C1_9LECA</name>
<sequence length="97" mass="11150">MIRQPLEDRLRHRGQCMRGWLVINPTDKPRITIGGHNGSDVSDVDLKLVTHSTDVIGPYLRLKASFRMNGQEIPKEHDVYFDFDFDAVKSFQRIPGV</sequence>
<dbReference type="Proteomes" id="UP000664203">
    <property type="component" value="Unassembled WGS sequence"/>
</dbReference>
<organism evidence="1 2">
    <name type="scientific">Alectoria fallacina</name>
    <dbReference type="NCBI Taxonomy" id="1903189"/>
    <lineage>
        <taxon>Eukaryota</taxon>
        <taxon>Fungi</taxon>
        <taxon>Dikarya</taxon>
        <taxon>Ascomycota</taxon>
        <taxon>Pezizomycotina</taxon>
        <taxon>Lecanoromycetes</taxon>
        <taxon>OSLEUM clade</taxon>
        <taxon>Lecanoromycetidae</taxon>
        <taxon>Lecanorales</taxon>
        <taxon>Lecanorineae</taxon>
        <taxon>Parmeliaceae</taxon>
        <taxon>Alectoria</taxon>
    </lineage>
</organism>
<protein>
    <submittedName>
        <fullName evidence="1">Uncharacterized protein</fullName>
    </submittedName>
</protein>
<proteinExistence type="predicted"/>
<accession>A0A8H3J6C1</accession>
<gene>
    <name evidence="1" type="ORF">ALECFALPRED_009144</name>
</gene>
<reference evidence="1" key="1">
    <citation type="submission" date="2021-03" db="EMBL/GenBank/DDBJ databases">
        <authorList>
            <person name="Tagirdzhanova G."/>
        </authorList>
    </citation>
    <scope>NUCLEOTIDE SEQUENCE</scope>
</reference>
<comment type="caution">
    <text evidence="1">The sequence shown here is derived from an EMBL/GenBank/DDBJ whole genome shotgun (WGS) entry which is preliminary data.</text>
</comment>
<evidence type="ECO:0000313" key="2">
    <source>
        <dbReference type="Proteomes" id="UP000664203"/>
    </source>
</evidence>
<dbReference type="AlphaFoldDB" id="A0A8H3J6C1"/>
<keyword evidence="2" id="KW-1185">Reference proteome</keyword>
<dbReference type="EMBL" id="CAJPDR010000660">
    <property type="protein sequence ID" value="CAF9941445.1"/>
    <property type="molecule type" value="Genomic_DNA"/>
</dbReference>
<evidence type="ECO:0000313" key="1">
    <source>
        <dbReference type="EMBL" id="CAF9941445.1"/>
    </source>
</evidence>